<keyword evidence="1" id="KW-1133">Transmembrane helix</keyword>
<reference evidence="2" key="2">
    <citation type="journal article" date="2015" name="Fish Shellfish Immunol.">
        <title>Early steps in the European eel (Anguilla anguilla)-Vibrio vulnificus interaction in the gills: Role of the RtxA13 toxin.</title>
        <authorList>
            <person name="Callol A."/>
            <person name="Pajuelo D."/>
            <person name="Ebbesson L."/>
            <person name="Teles M."/>
            <person name="MacKenzie S."/>
            <person name="Amaro C."/>
        </authorList>
    </citation>
    <scope>NUCLEOTIDE SEQUENCE</scope>
</reference>
<dbReference type="EMBL" id="GBXM01054909">
    <property type="protein sequence ID" value="JAH53668.1"/>
    <property type="molecule type" value="Transcribed_RNA"/>
</dbReference>
<evidence type="ECO:0000256" key="1">
    <source>
        <dbReference type="SAM" id="Phobius"/>
    </source>
</evidence>
<sequence length="23" mass="3004">MWLKLQILSFYYYFIFMLFGFTM</sequence>
<reference evidence="2" key="1">
    <citation type="submission" date="2014-11" db="EMBL/GenBank/DDBJ databases">
        <authorList>
            <person name="Amaro Gonzalez C."/>
        </authorList>
    </citation>
    <scope>NUCLEOTIDE SEQUENCE</scope>
</reference>
<proteinExistence type="predicted"/>
<evidence type="ECO:0000313" key="2">
    <source>
        <dbReference type="EMBL" id="JAH53668.1"/>
    </source>
</evidence>
<dbReference type="AlphaFoldDB" id="A0A0E9TLN7"/>
<keyword evidence="1" id="KW-0472">Membrane</keyword>
<protein>
    <submittedName>
        <fullName evidence="2">Uncharacterized protein</fullName>
    </submittedName>
</protein>
<organism evidence="2">
    <name type="scientific">Anguilla anguilla</name>
    <name type="common">European freshwater eel</name>
    <name type="synonym">Muraena anguilla</name>
    <dbReference type="NCBI Taxonomy" id="7936"/>
    <lineage>
        <taxon>Eukaryota</taxon>
        <taxon>Metazoa</taxon>
        <taxon>Chordata</taxon>
        <taxon>Craniata</taxon>
        <taxon>Vertebrata</taxon>
        <taxon>Euteleostomi</taxon>
        <taxon>Actinopterygii</taxon>
        <taxon>Neopterygii</taxon>
        <taxon>Teleostei</taxon>
        <taxon>Anguilliformes</taxon>
        <taxon>Anguillidae</taxon>
        <taxon>Anguilla</taxon>
    </lineage>
</organism>
<feature type="transmembrane region" description="Helical" evidence="1">
    <location>
        <begin position="6"/>
        <end position="22"/>
    </location>
</feature>
<accession>A0A0E9TLN7</accession>
<keyword evidence="1" id="KW-0812">Transmembrane</keyword>
<name>A0A0E9TLN7_ANGAN</name>